<keyword evidence="1" id="KW-0812">Transmembrane</keyword>
<feature type="domain" description="EAL" evidence="2">
    <location>
        <begin position="374"/>
        <end position="627"/>
    </location>
</feature>
<protein>
    <submittedName>
        <fullName evidence="4">EAL domain-containing protein</fullName>
    </submittedName>
</protein>
<dbReference type="InterPro" id="IPR043128">
    <property type="entry name" value="Rev_trsase/Diguanyl_cyclase"/>
</dbReference>
<feature type="transmembrane region" description="Helical" evidence="1">
    <location>
        <begin position="89"/>
        <end position="107"/>
    </location>
</feature>
<keyword evidence="1" id="KW-0472">Membrane</keyword>
<evidence type="ECO:0000256" key="1">
    <source>
        <dbReference type="SAM" id="Phobius"/>
    </source>
</evidence>
<evidence type="ECO:0000313" key="5">
    <source>
        <dbReference type="Proteomes" id="UP000367750"/>
    </source>
</evidence>
<reference evidence="4 5" key="1">
    <citation type="submission" date="2019-09" db="EMBL/GenBank/DDBJ databases">
        <title>Bacillus ochoae sp. nov., Paenibacillus whitsoniae sp. nov., Paenibacillus spiritus sp. nov. Isolated from the Mars Exploration Rover during spacecraft assembly.</title>
        <authorList>
            <person name="Seuylemezian A."/>
            <person name="Vaishampayan P."/>
        </authorList>
    </citation>
    <scope>NUCLEOTIDE SEQUENCE [LARGE SCALE GENOMIC DNA]</scope>
    <source>
        <strain evidence="4 5">MER_111</strain>
    </source>
</reference>
<comment type="caution">
    <text evidence="4">The sequence shown here is derived from an EMBL/GenBank/DDBJ whole genome shotgun (WGS) entry which is preliminary data.</text>
</comment>
<keyword evidence="1" id="KW-1133">Transmembrane helix</keyword>
<dbReference type="CDD" id="cd01949">
    <property type="entry name" value="GGDEF"/>
    <property type="match status" value="1"/>
</dbReference>
<feature type="transmembrane region" description="Helical" evidence="1">
    <location>
        <begin position="165"/>
        <end position="182"/>
    </location>
</feature>
<feature type="transmembrane region" description="Helical" evidence="1">
    <location>
        <begin position="32"/>
        <end position="51"/>
    </location>
</feature>
<dbReference type="PROSITE" id="PS50883">
    <property type="entry name" value="EAL"/>
    <property type="match status" value="1"/>
</dbReference>
<dbReference type="Pfam" id="PF00563">
    <property type="entry name" value="EAL"/>
    <property type="match status" value="1"/>
</dbReference>
<evidence type="ECO:0000259" key="2">
    <source>
        <dbReference type="PROSITE" id="PS50883"/>
    </source>
</evidence>
<dbReference type="Proteomes" id="UP000367750">
    <property type="component" value="Unassembled WGS sequence"/>
</dbReference>
<dbReference type="PANTHER" id="PTHR44757">
    <property type="entry name" value="DIGUANYLATE CYCLASE DGCP"/>
    <property type="match status" value="1"/>
</dbReference>
<dbReference type="Pfam" id="PF00990">
    <property type="entry name" value="GGDEF"/>
    <property type="match status" value="1"/>
</dbReference>
<keyword evidence="5" id="KW-1185">Reference proteome</keyword>
<dbReference type="Gene3D" id="3.20.20.450">
    <property type="entry name" value="EAL domain"/>
    <property type="match status" value="1"/>
</dbReference>
<dbReference type="Gene3D" id="3.30.70.270">
    <property type="match status" value="1"/>
</dbReference>
<evidence type="ECO:0000313" key="4">
    <source>
        <dbReference type="EMBL" id="KAA8997579.1"/>
    </source>
</evidence>
<dbReference type="SUPFAM" id="SSF141868">
    <property type="entry name" value="EAL domain-like"/>
    <property type="match status" value="1"/>
</dbReference>
<gene>
    <name evidence="4" type="ORF">F4V43_17620</name>
</gene>
<dbReference type="EMBL" id="VYKK01000029">
    <property type="protein sequence ID" value="KAA8997579.1"/>
    <property type="molecule type" value="Genomic_DNA"/>
</dbReference>
<dbReference type="NCBIfam" id="TIGR00254">
    <property type="entry name" value="GGDEF"/>
    <property type="match status" value="1"/>
</dbReference>
<sequence length="648" mass="72207">MGKNNLAGIGEGIRDRHMYNRIHILNHRIRSVAIYLIGLSFIAGAAINYAFQYHMKDGPLHAVLLNSGILVLLGTLIMGIFYSGLRSRTVLVGIIIALSIPIITLRFADCAGVTIWAFPFLFLILMMVVTNRAIFALLSLSILTTQILMWAAQPKLTVEINGADHLGRIAFFVAGIISAYFVNKSYIERLRENHEQLRQIEKLAYRDHLTGLPNLVQFSRMLEERLANDAPRRQGAAVVLLDVDEFKLINDTLGHDKGDRLLLEASKRLVGAVQGAEMVARMGGDVFLVLLELEPERMKERYEALLQCFRTPFQIDDQEIEVTASVGVTVYPEDGVTAAQLTKNAEIAMYEAKNRGKNQIAECTPGLRSKVEVTVGMMRQLLRAQERNELELFYQPQVCCGTGAVVGLEALIRWRHPEKGMIPPGLFIPVAEQTGLILPIGEWVLRTACERNKAWQDAGLPPVRIGVNLSVRQLQNPGIVDTVKAALRDSGLEPRYLELEITESVVMKGTDTIETINRLKELGVYISIDDFGTEYSSLNYLRSLDVDRIKIAMPFVQGVEESRKDRAITKGIIVLAKTMGLGVIAEGVETRTQLDYVTEHGCDEVQGYYYYKPLPSAEMEELLRQQGLSERLVTLGRTGHSADGSARS</sequence>
<dbReference type="SUPFAM" id="SSF55073">
    <property type="entry name" value="Nucleotide cyclase"/>
    <property type="match status" value="1"/>
</dbReference>
<dbReference type="InterPro" id="IPR001633">
    <property type="entry name" value="EAL_dom"/>
</dbReference>
<dbReference type="SMART" id="SM00267">
    <property type="entry name" value="GGDEF"/>
    <property type="match status" value="1"/>
</dbReference>
<dbReference type="PANTHER" id="PTHR44757:SF2">
    <property type="entry name" value="BIOFILM ARCHITECTURE MAINTENANCE PROTEIN MBAA"/>
    <property type="match status" value="1"/>
</dbReference>
<dbReference type="InterPro" id="IPR029787">
    <property type="entry name" value="Nucleotide_cyclase"/>
</dbReference>
<dbReference type="InterPro" id="IPR000160">
    <property type="entry name" value="GGDEF_dom"/>
</dbReference>
<feature type="domain" description="GGDEF" evidence="3">
    <location>
        <begin position="234"/>
        <end position="365"/>
    </location>
</feature>
<proteinExistence type="predicted"/>
<evidence type="ECO:0000259" key="3">
    <source>
        <dbReference type="PROSITE" id="PS50887"/>
    </source>
</evidence>
<name>A0A5J5FX78_9BACL</name>
<feature type="transmembrane region" description="Helical" evidence="1">
    <location>
        <begin position="63"/>
        <end position="82"/>
    </location>
</feature>
<dbReference type="PROSITE" id="PS50887">
    <property type="entry name" value="GGDEF"/>
    <property type="match status" value="1"/>
</dbReference>
<dbReference type="AlphaFoldDB" id="A0A5J5FX78"/>
<dbReference type="SMART" id="SM00052">
    <property type="entry name" value="EAL"/>
    <property type="match status" value="1"/>
</dbReference>
<dbReference type="CDD" id="cd01948">
    <property type="entry name" value="EAL"/>
    <property type="match status" value="1"/>
</dbReference>
<organism evidence="4 5">
    <name type="scientific">Paenibacillus spiritus</name>
    <dbReference type="NCBI Taxonomy" id="2496557"/>
    <lineage>
        <taxon>Bacteria</taxon>
        <taxon>Bacillati</taxon>
        <taxon>Bacillota</taxon>
        <taxon>Bacilli</taxon>
        <taxon>Bacillales</taxon>
        <taxon>Paenibacillaceae</taxon>
        <taxon>Paenibacillus</taxon>
    </lineage>
</organism>
<accession>A0A5J5FX78</accession>
<dbReference type="InterPro" id="IPR052155">
    <property type="entry name" value="Biofilm_reg_signaling"/>
</dbReference>
<dbReference type="InterPro" id="IPR035919">
    <property type="entry name" value="EAL_sf"/>
</dbReference>
<dbReference type="OrthoDB" id="9759607at2"/>